<dbReference type="AlphaFoldDB" id="A0A4R1N1B5"/>
<protein>
    <submittedName>
        <fullName evidence="1">Phosphoglycolate phosphatase</fullName>
    </submittedName>
</protein>
<dbReference type="GO" id="GO:0005829">
    <property type="term" value="C:cytosol"/>
    <property type="evidence" value="ECO:0007669"/>
    <property type="project" value="TreeGrafter"/>
</dbReference>
<dbReference type="InterPro" id="IPR036412">
    <property type="entry name" value="HAD-like_sf"/>
</dbReference>
<dbReference type="FunFam" id="3.40.50.1000:FF:000022">
    <property type="entry name" value="Phosphoglycolate phosphatase"/>
    <property type="match status" value="1"/>
</dbReference>
<dbReference type="Gene3D" id="3.40.50.1000">
    <property type="entry name" value="HAD superfamily/HAD-like"/>
    <property type="match status" value="1"/>
</dbReference>
<dbReference type="Pfam" id="PF13419">
    <property type="entry name" value="HAD_2"/>
    <property type="match status" value="1"/>
</dbReference>
<dbReference type="EMBL" id="SMGQ01000011">
    <property type="protein sequence ID" value="TCK98740.1"/>
    <property type="molecule type" value="Genomic_DNA"/>
</dbReference>
<dbReference type="InterPro" id="IPR041492">
    <property type="entry name" value="HAD_2"/>
</dbReference>
<dbReference type="GO" id="GO:0004713">
    <property type="term" value="F:protein tyrosine kinase activity"/>
    <property type="evidence" value="ECO:0007669"/>
    <property type="project" value="TreeGrafter"/>
</dbReference>
<sequence>MKYKTILFDLDGTVTDPKVGITKSVRYALEKNNMEVHSLEALEKFIGPPLKDSFMKYYDVDEATAMHLINDYREYFTDKGIFENKLYDGMIDLLKALKDKDYTVAIATSKPTVFARRIIGHFGLVNYFDEVIGSNLDGTRINKAEVITSVMEQLNITNTNQTIMIGDREYDIRGAHENKIDSIGVAYGYGTIDELRQSNPTIIVYSIRELYDQLIVG</sequence>
<dbReference type="Gene3D" id="1.10.150.240">
    <property type="entry name" value="Putative phosphatase, domain 2"/>
    <property type="match status" value="1"/>
</dbReference>
<comment type="caution">
    <text evidence="1">The sequence shown here is derived from an EMBL/GenBank/DDBJ whole genome shotgun (WGS) entry which is preliminary data.</text>
</comment>
<dbReference type="SUPFAM" id="SSF56784">
    <property type="entry name" value="HAD-like"/>
    <property type="match status" value="1"/>
</dbReference>
<evidence type="ECO:0000313" key="2">
    <source>
        <dbReference type="Proteomes" id="UP000294545"/>
    </source>
</evidence>
<dbReference type="RefSeq" id="WP_132281832.1">
    <property type="nucleotide sequence ID" value="NZ_SMGQ01000011.1"/>
</dbReference>
<dbReference type="InterPro" id="IPR023198">
    <property type="entry name" value="PGP-like_dom2"/>
</dbReference>
<gene>
    <name evidence="1" type="ORF">EDC19_1175</name>
</gene>
<dbReference type="SFLD" id="SFLDS00003">
    <property type="entry name" value="Haloacid_Dehalogenase"/>
    <property type="match status" value="1"/>
</dbReference>
<proteinExistence type="predicted"/>
<name>A0A4R1N1B5_9FIRM</name>
<accession>A0A4R1N1B5</accession>
<dbReference type="PANTHER" id="PTHR43434:SF20">
    <property type="entry name" value="5'-NUCLEOTIDASE"/>
    <property type="match status" value="1"/>
</dbReference>
<dbReference type="OrthoDB" id="9792518at2"/>
<reference evidence="1 2" key="1">
    <citation type="submission" date="2019-03" db="EMBL/GenBank/DDBJ databases">
        <title>Genomic Encyclopedia of Type Strains, Phase IV (KMG-IV): sequencing the most valuable type-strain genomes for metagenomic binning, comparative biology and taxonomic classification.</title>
        <authorList>
            <person name="Goeker M."/>
        </authorList>
    </citation>
    <scope>NUCLEOTIDE SEQUENCE [LARGE SCALE GENOMIC DNA]</scope>
    <source>
        <strain evidence="1 2">DSM 24176</strain>
    </source>
</reference>
<dbReference type="Proteomes" id="UP000294545">
    <property type="component" value="Unassembled WGS sequence"/>
</dbReference>
<dbReference type="InterPro" id="IPR023214">
    <property type="entry name" value="HAD_sf"/>
</dbReference>
<dbReference type="InterPro" id="IPR050155">
    <property type="entry name" value="HAD-like_hydrolase_sf"/>
</dbReference>
<evidence type="ECO:0000313" key="1">
    <source>
        <dbReference type="EMBL" id="TCK98740.1"/>
    </source>
</evidence>
<organism evidence="1 2">
    <name type="scientific">Natranaerovirga hydrolytica</name>
    <dbReference type="NCBI Taxonomy" id="680378"/>
    <lineage>
        <taxon>Bacteria</taxon>
        <taxon>Bacillati</taxon>
        <taxon>Bacillota</taxon>
        <taxon>Clostridia</taxon>
        <taxon>Lachnospirales</taxon>
        <taxon>Natranaerovirgaceae</taxon>
        <taxon>Natranaerovirga</taxon>
    </lineage>
</organism>
<dbReference type="SFLD" id="SFLDG01135">
    <property type="entry name" value="C1.5.6:_HAD__Beta-PGM__Phospha"/>
    <property type="match status" value="1"/>
</dbReference>
<dbReference type="SFLD" id="SFLDG01129">
    <property type="entry name" value="C1.5:_HAD__Beta-PGM__Phosphata"/>
    <property type="match status" value="1"/>
</dbReference>
<keyword evidence="2" id="KW-1185">Reference proteome</keyword>
<dbReference type="PANTHER" id="PTHR43434">
    <property type="entry name" value="PHOSPHOGLYCOLATE PHOSPHATASE"/>
    <property type="match status" value="1"/>
</dbReference>